<evidence type="ECO:0000313" key="1">
    <source>
        <dbReference type="EMBL" id="MBP0903368.1"/>
    </source>
</evidence>
<reference evidence="1 2" key="1">
    <citation type="submission" date="2021-04" db="EMBL/GenBank/DDBJ databases">
        <title>Mariniflexile gromovii gen. nov., sp. nov., a gliding bacterium isolated from the sea urchin Strongylocentrotus intermedius.</title>
        <authorList>
            <person name="Ko S."/>
            <person name="Le V."/>
            <person name="Ahn C.-Y."/>
            <person name="Oh H.-M."/>
        </authorList>
    </citation>
    <scope>NUCLEOTIDE SEQUENCE [LARGE SCALE GENOMIC DNA]</scope>
    <source>
        <strain evidence="1 2">KCTC 12570</strain>
    </source>
</reference>
<dbReference type="EMBL" id="JAGJCB010000004">
    <property type="protein sequence ID" value="MBP0903368.1"/>
    <property type="molecule type" value="Genomic_DNA"/>
</dbReference>
<keyword evidence="2" id="KW-1185">Reference proteome</keyword>
<dbReference type="RefSeq" id="WP_209653613.1">
    <property type="nucleotide sequence ID" value="NZ_JAGJCB010000004.1"/>
</dbReference>
<protein>
    <recommendedName>
        <fullName evidence="3">SpoIIAA-like protein</fullName>
    </recommendedName>
</protein>
<organism evidence="1 2">
    <name type="scientific">Mariniflexile gromovii</name>
    <dbReference type="NCBI Taxonomy" id="362523"/>
    <lineage>
        <taxon>Bacteria</taxon>
        <taxon>Pseudomonadati</taxon>
        <taxon>Bacteroidota</taxon>
        <taxon>Flavobacteriia</taxon>
        <taxon>Flavobacteriales</taxon>
        <taxon>Flavobacteriaceae</taxon>
        <taxon>Mariniflexile</taxon>
    </lineage>
</organism>
<dbReference type="Proteomes" id="UP000670776">
    <property type="component" value="Unassembled WGS sequence"/>
</dbReference>
<accession>A0ABS4BS17</accession>
<gene>
    <name evidence="1" type="ORF">J8H85_05975</name>
</gene>
<comment type="caution">
    <text evidence="1">The sequence shown here is derived from an EMBL/GenBank/DDBJ whole genome shotgun (WGS) entry which is preliminary data.</text>
</comment>
<sequence length="123" mass="13978">MKNYNLSFGVINIIKENLAEVIVNDGVEMDEIMVDEYHDFILSNLAEPTLLLINKKNSYSYTFPAQKAIISLKKVKAAAVIVSSVGGMMSTETLMNLNENNCWKINLFQKRDEALLWLNSLEF</sequence>
<proteinExistence type="predicted"/>
<evidence type="ECO:0000313" key="2">
    <source>
        <dbReference type="Proteomes" id="UP000670776"/>
    </source>
</evidence>
<evidence type="ECO:0008006" key="3">
    <source>
        <dbReference type="Google" id="ProtNLM"/>
    </source>
</evidence>
<name>A0ABS4BS17_9FLAO</name>